<sequence>MNDVVRIHVHIRQDLADKVLEAVFQRKRKKGTMKKEASQRAIIEEALELYFK</sequence>
<dbReference type="Proteomes" id="UP000288096">
    <property type="component" value="Unassembled WGS sequence"/>
</dbReference>
<protein>
    <submittedName>
        <fullName evidence="1">Uncharacterized protein</fullName>
    </submittedName>
</protein>
<evidence type="ECO:0000313" key="2">
    <source>
        <dbReference type="Proteomes" id="UP000288096"/>
    </source>
</evidence>
<comment type="caution">
    <text evidence="1">The sequence shown here is derived from an EMBL/GenBank/DDBJ whole genome shotgun (WGS) entry which is preliminary data.</text>
</comment>
<gene>
    <name evidence="1" type="ORF">DENIS_5195</name>
</gene>
<organism evidence="1 2">
    <name type="scientific">Desulfonema ishimotonii</name>
    <dbReference type="NCBI Taxonomy" id="45657"/>
    <lineage>
        <taxon>Bacteria</taxon>
        <taxon>Pseudomonadati</taxon>
        <taxon>Thermodesulfobacteriota</taxon>
        <taxon>Desulfobacteria</taxon>
        <taxon>Desulfobacterales</taxon>
        <taxon>Desulfococcaceae</taxon>
        <taxon>Desulfonema</taxon>
    </lineage>
</organism>
<keyword evidence="2" id="KW-1185">Reference proteome</keyword>
<dbReference type="EMBL" id="BEXT01000008">
    <property type="protein sequence ID" value="GBC64177.1"/>
    <property type="molecule type" value="Genomic_DNA"/>
</dbReference>
<name>A0A401G4K6_9BACT</name>
<evidence type="ECO:0000313" key="1">
    <source>
        <dbReference type="EMBL" id="GBC64177.1"/>
    </source>
</evidence>
<dbReference type="AlphaFoldDB" id="A0A401G4K6"/>
<accession>A0A401G4K6</accession>
<proteinExistence type="predicted"/>
<reference evidence="2" key="2">
    <citation type="submission" date="2019-01" db="EMBL/GenBank/DDBJ databases">
        <title>Genome sequence of Desulfonema ishimotonii strain Tokyo 01.</title>
        <authorList>
            <person name="Fukui M."/>
        </authorList>
    </citation>
    <scope>NUCLEOTIDE SEQUENCE [LARGE SCALE GENOMIC DNA]</scope>
    <source>
        <strain evidence="2">Tokyo 01</strain>
    </source>
</reference>
<dbReference type="RefSeq" id="WP_166405346.1">
    <property type="nucleotide sequence ID" value="NZ_BEXT01000008.1"/>
</dbReference>
<reference evidence="2" key="1">
    <citation type="submission" date="2017-11" db="EMBL/GenBank/DDBJ databases">
        <authorList>
            <person name="Watanabe M."/>
            <person name="Kojima H."/>
        </authorList>
    </citation>
    <scope>NUCLEOTIDE SEQUENCE [LARGE SCALE GENOMIC DNA]</scope>
    <source>
        <strain evidence="2">Tokyo 01</strain>
    </source>
</reference>